<protein>
    <submittedName>
        <fullName evidence="2">Uncharacterized protein</fullName>
    </submittedName>
</protein>
<feature type="compositionally biased region" description="Acidic residues" evidence="1">
    <location>
        <begin position="21"/>
        <end position="39"/>
    </location>
</feature>
<sequence>MQSNSSTEDSDDSEYGVGTSSEEDSSDENEENSDEDDVTEGTGGQMETEMNLSKLEKMKRVTIKLKATILKILVLKSGVTRTRMHVRGMT</sequence>
<dbReference type="Proteomes" id="UP000435112">
    <property type="component" value="Unassembled WGS sequence"/>
</dbReference>
<evidence type="ECO:0000313" key="3">
    <source>
        <dbReference type="Proteomes" id="UP000435112"/>
    </source>
</evidence>
<accession>A0A6A3HI76</accession>
<evidence type="ECO:0000256" key="1">
    <source>
        <dbReference type="SAM" id="MobiDB-lite"/>
    </source>
</evidence>
<dbReference type="EMBL" id="QXFU01004234">
    <property type="protein sequence ID" value="KAE8969906.1"/>
    <property type="molecule type" value="Genomic_DNA"/>
</dbReference>
<dbReference type="AlphaFoldDB" id="A0A6A3HI76"/>
<reference evidence="2 3" key="1">
    <citation type="submission" date="2018-09" db="EMBL/GenBank/DDBJ databases">
        <title>Genomic investigation of the strawberry pathogen Phytophthora fragariae indicates pathogenicity is determined by transcriptional variation in three key races.</title>
        <authorList>
            <person name="Adams T.M."/>
            <person name="Armitage A.D."/>
            <person name="Sobczyk M.K."/>
            <person name="Bates H.J."/>
            <person name="Dunwell J.M."/>
            <person name="Nellist C.F."/>
            <person name="Harrison R.J."/>
        </authorList>
    </citation>
    <scope>NUCLEOTIDE SEQUENCE [LARGE SCALE GENOMIC DNA]</scope>
    <source>
        <strain evidence="2 3">SCRP324</strain>
    </source>
</reference>
<name>A0A6A3HI76_9STRA</name>
<organism evidence="2 3">
    <name type="scientific">Phytophthora rubi</name>
    <dbReference type="NCBI Taxonomy" id="129364"/>
    <lineage>
        <taxon>Eukaryota</taxon>
        <taxon>Sar</taxon>
        <taxon>Stramenopiles</taxon>
        <taxon>Oomycota</taxon>
        <taxon>Peronosporomycetes</taxon>
        <taxon>Peronosporales</taxon>
        <taxon>Peronosporaceae</taxon>
        <taxon>Phytophthora</taxon>
    </lineage>
</organism>
<dbReference type="OrthoDB" id="10381088at2759"/>
<proteinExistence type="predicted"/>
<comment type="caution">
    <text evidence="2">The sequence shown here is derived from an EMBL/GenBank/DDBJ whole genome shotgun (WGS) entry which is preliminary data.</text>
</comment>
<feature type="region of interest" description="Disordered" evidence="1">
    <location>
        <begin position="1"/>
        <end position="53"/>
    </location>
</feature>
<evidence type="ECO:0000313" key="2">
    <source>
        <dbReference type="EMBL" id="KAE8969906.1"/>
    </source>
</evidence>
<gene>
    <name evidence="2" type="ORF">PR002_g27288</name>
</gene>